<proteinExistence type="predicted"/>
<dbReference type="Proteomes" id="UP000015106">
    <property type="component" value="Chromosome 5"/>
</dbReference>
<reference evidence="1" key="3">
    <citation type="submission" date="2022-06" db="UniProtKB">
        <authorList>
            <consortium name="EnsemblPlants"/>
        </authorList>
    </citation>
    <scope>IDENTIFICATION</scope>
</reference>
<reference evidence="1" key="2">
    <citation type="submission" date="2018-03" db="EMBL/GenBank/DDBJ databases">
        <title>The Triticum urartu genome reveals the dynamic nature of wheat genome evolution.</title>
        <authorList>
            <person name="Ling H."/>
            <person name="Ma B."/>
            <person name="Shi X."/>
            <person name="Liu H."/>
            <person name="Dong L."/>
            <person name="Sun H."/>
            <person name="Cao Y."/>
            <person name="Gao Q."/>
            <person name="Zheng S."/>
            <person name="Li Y."/>
            <person name="Yu Y."/>
            <person name="Du H."/>
            <person name="Qi M."/>
            <person name="Li Y."/>
            <person name="Yu H."/>
            <person name="Cui Y."/>
            <person name="Wang N."/>
            <person name="Chen C."/>
            <person name="Wu H."/>
            <person name="Zhao Y."/>
            <person name="Zhang J."/>
            <person name="Li Y."/>
            <person name="Zhou W."/>
            <person name="Zhang B."/>
            <person name="Hu W."/>
            <person name="Eijk M."/>
            <person name="Tang J."/>
            <person name="Witsenboer H."/>
            <person name="Zhao S."/>
            <person name="Li Z."/>
            <person name="Zhang A."/>
            <person name="Wang D."/>
            <person name="Liang C."/>
        </authorList>
    </citation>
    <scope>NUCLEOTIDE SEQUENCE [LARGE SCALE GENOMIC DNA]</scope>
    <source>
        <strain evidence="1">cv. G1812</strain>
    </source>
</reference>
<protein>
    <submittedName>
        <fullName evidence="1">Uncharacterized protein</fullName>
    </submittedName>
</protein>
<dbReference type="AlphaFoldDB" id="A0A8R7QHS5"/>
<dbReference type="Gramene" id="TuG1812G0500002403.01.T02">
    <property type="protein sequence ID" value="TuG1812G0500002403.01.T02.cds250360"/>
    <property type="gene ID" value="TuG1812G0500002403.01"/>
</dbReference>
<dbReference type="Gramene" id="TuG1812G0500002403.01.T01">
    <property type="protein sequence ID" value="TuG1812G0500002403.01.T01.cds250359"/>
    <property type="gene ID" value="TuG1812G0500002403.01"/>
</dbReference>
<organism evidence="1 2">
    <name type="scientific">Triticum urartu</name>
    <name type="common">Red wild einkorn</name>
    <name type="synonym">Crithodium urartu</name>
    <dbReference type="NCBI Taxonomy" id="4572"/>
    <lineage>
        <taxon>Eukaryota</taxon>
        <taxon>Viridiplantae</taxon>
        <taxon>Streptophyta</taxon>
        <taxon>Embryophyta</taxon>
        <taxon>Tracheophyta</taxon>
        <taxon>Spermatophyta</taxon>
        <taxon>Magnoliopsida</taxon>
        <taxon>Liliopsida</taxon>
        <taxon>Poales</taxon>
        <taxon>Poaceae</taxon>
        <taxon>BOP clade</taxon>
        <taxon>Pooideae</taxon>
        <taxon>Triticodae</taxon>
        <taxon>Triticeae</taxon>
        <taxon>Triticinae</taxon>
        <taxon>Triticum</taxon>
    </lineage>
</organism>
<reference evidence="2" key="1">
    <citation type="journal article" date="2013" name="Nature">
        <title>Draft genome of the wheat A-genome progenitor Triticum urartu.</title>
        <authorList>
            <person name="Ling H.Q."/>
            <person name="Zhao S."/>
            <person name="Liu D."/>
            <person name="Wang J."/>
            <person name="Sun H."/>
            <person name="Zhang C."/>
            <person name="Fan H."/>
            <person name="Li D."/>
            <person name="Dong L."/>
            <person name="Tao Y."/>
            <person name="Gao C."/>
            <person name="Wu H."/>
            <person name="Li Y."/>
            <person name="Cui Y."/>
            <person name="Guo X."/>
            <person name="Zheng S."/>
            <person name="Wang B."/>
            <person name="Yu K."/>
            <person name="Liang Q."/>
            <person name="Yang W."/>
            <person name="Lou X."/>
            <person name="Chen J."/>
            <person name="Feng M."/>
            <person name="Jian J."/>
            <person name="Zhang X."/>
            <person name="Luo G."/>
            <person name="Jiang Y."/>
            <person name="Liu J."/>
            <person name="Wang Z."/>
            <person name="Sha Y."/>
            <person name="Zhang B."/>
            <person name="Wu H."/>
            <person name="Tang D."/>
            <person name="Shen Q."/>
            <person name="Xue P."/>
            <person name="Zou S."/>
            <person name="Wang X."/>
            <person name="Liu X."/>
            <person name="Wang F."/>
            <person name="Yang Y."/>
            <person name="An X."/>
            <person name="Dong Z."/>
            <person name="Zhang K."/>
            <person name="Zhang X."/>
            <person name="Luo M.C."/>
            <person name="Dvorak J."/>
            <person name="Tong Y."/>
            <person name="Wang J."/>
            <person name="Yang H."/>
            <person name="Li Z."/>
            <person name="Wang D."/>
            <person name="Zhang A."/>
            <person name="Wang J."/>
        </authorList>
    </citation>
    <scope>NUCLEOTIDE SEQUENCE</scope>
    <source>
        <strain evidence="2">cv. G1812</strain>
    </source>
</reference>
<name>A0A8R7QHS5_TRIUA</name>
<sequence length="25" mass="3013">MNKKRLDCRDRMLFFAAIMIFGFGM</sequence>
<evidence type="ECO:0000313" key="2">
    <source>
        <dbReference type="Proteomes" id="UP000015106"/>
    </source>
</evidence>
<accession>A0A8R7QHS5</accession>
<dbReference type="EnsemblPlants" id="TuG1812G0500002403.01.T01">
    <property type="protein sequence ID" value="TuG1812G0500002403.01.T01.cds250359"/>
    <property type="gene ID" value="TuG1812G0500002403.01"/>
</dbReference>
<evidence type="ECO:0000313" key="1">
    <source>
        <dbReference type="EnsemblPlants" id="TuG1812G0500002403.01.T02.cds250360"/>
    </source>
</evidence>
<keyword evidence="2" id="KW-1185">Reference proteome</keyword>
<dbReference type="EnsemblPlants" id="TuG1812G0500002403.01.T02">
    <property type="protein sequence ID" value="TuG1812G0500002403.01.T02.cds250360"/>
    <property type="gene ID" value="TuG1812G0500002403.01"/>
</dbReference>